<organism evidence="11 12">
    <name type="scientific">Echinicola jeungdonensis</name>
    <dbReference type="NCBI Taxonomy" id="709343"/>
    <lineage>
        <taxon>Bacteria</taxon>
        <taxon>Pseudomonadati</taxon>
        <taxon>Bacteroidota</taxon>
        <taxon>Cytophagia</taxon>
        <taxon>Cytophagales</taxon>
        <taxon>Cyclobacteriaceae</taxon>
        <taxon>Echinicola</taxon>
    </lineage>
</organism>
<dbReference type="Gene3D" id="2.60.40.1120">
    <property type="entry name" value="Carboxypeptidase-like, regulatory domain"/>
    <property type="match status" value="1"/>
</dbReference>
<evidence type="ECO:0000259" key="10">
    <source>
        <dbReference type="Pfam" id="PF07715"/>
    </source>
</evidence>
<evidence type="ECO:0000256" key="4">
    <source>
        <dbReference type="ARBA" id="ARBA00022692"/>
    </source>
</evidence>
<evidence type="ECO:0000256" key="2">
    <source>
        <dbReference type="ARBA" id="ARBA00022448"/>
    </source>
</evidence>
<dbReference type="Pfam" id="PF13715">
    <property type="entry name" value="CarbopepD_reg_2"/>
    <property type="match status" value="1"/>
</dbReference>
<name>A0ABV5J9E2_9BACT</name>
<evidence type="ECO:0000313" key="12">
    <source>
        <dbReference type="Proteomes" id="UP001589654"/>
    </source>
</evidence>
<keyword evidence="3 8" id="KW-1134">Transmembrane beta strand</keyword>
<protein>
    <submittedName>
        <fullName evidence="11">SusC/RagA family TonB-linked outer membrane protein</fullName>
    </submittedName>
</protein>
<dbReference type="Pfam" id="PF07715">
    <property type="entry name" value="Plug"/>
    <property type="match status" value="1"/>
</dbReference>
<comment type="caution">
    <text evidence="11">The sequence shown here is derived from an EMBL/GenBank/DDBJ whole genome shotgun (WGS) entry which is preliminary data.</text>
</comment>
<gene>
    <name evidence="11" type="ORF">ACFFUR_16665</name>
</gene>
<feature type="chain" id="PRO_5046711956" evidence="9">
    <location>
        <begin position="34"/>
        <end position="1079"/>
    </location>
</feature>
<keyword evidence="5 9" id="KW-0732">Signal</keyword>
<dbReference type="NCBIfam" id="TIGR04056">
    <property type="entry name" value="OMP_RagA_SusC"/>
    <property type="match status" value="1"/>
</dbReference>
<keyword evidence="7 8" id="KW-0998">Cell outer membrane</keyword>
<dbReference type="InterPro" id="IPR039426">
    <property type="entry name" value="TonB-dep_rcpt-like"/>
</dbReference>
<dbReference type="RefSeq" id="WP_290249018.1">
    <property type="nucleotide sequence ID" value="NZ_JAUFQT010000002.1"/>
</dbReference>
<keyword evidence="12" id="KW-1185">Reference proteome</keyword>
<keyword evidence="2 8" id="KW-0813">Transport</keyword>
<accession>A0ABV5J9E2</accession>
<dbReference type="InterPro" id="IPR023997">
    <property type="entry name" value="TonB-dep_OMP_SusC/RagA_CS"/>
</dbReference>
<dbReference type="PANTHER" id="PTHR30069">
    <property type="entry name" value="TONB-DEPENDENT OUTER MEMBRANE RECEPTOR"/>
    <property type="match status" value="1"/>
</dbReference>
<evidence type="ECO:0000256" key="5">
    <source>
        <dbReference type="ARBA" id="ARBA00022729"/>
    </source>
</evidence>
<evidence type="ECO:0000256" key="1">
    <source>
        <dbReference type="ARBA" id="ARBA00004571"/>
    </source>
</evidence>
<dbReference type="InterPro" id="IPR012910">
    <property type="entry name" value="Plug_dom"/>
</dbReference>
<dbReference type="InterPro" id="IPR008969">
    <property type="entry name" value="CarboxyPept-like_regulatory"/>
</dbReference>
<dbReference type="PROSITE" id="PS52016">
    <property type="entry name" value="TONB_DEPENDENT_REC_3"/>
    <property type="match status" value="1"/>
</dbReference>
<dbReference type="Gene3D" id="2.40.170.20">
    <property type="entry name" value="TonB-dependent receptor, beta-barrel domain"/>
    <property type="match status" value="1"/>
</dbReference>
<feature type="signal peptide" evidence="9">
    <location>
        <begin position="1"/>
        <end position="33"/>
    </location>
</feature>
<sequence>MKTVNFTERKRLHWRGILALFLLSSLMCQSVLAAGYSNSSTGPEHQEMFVEVTGTVVSGGDNQPLPGVTIYVKGTTKGTATDIDGKFSINVEGEDAILVFSFIGFKTQEVPVNGRSVVDLVMEEDLAELGEVVVVGYGEQKKATLTGAVETVDAKVFEDRAVTNVGLALQGQTPGLVVTRKSSRPGNEDLNFNIRGASSVNGSDPLIIVDGVPVLNHYSFQNLNSNDIESISVLKDGAAAIYGSRASNGVILVTTKRGKGKVKVDYNGNFRFNTNGLVGYAPNMQEYATMWIEANNEETTPNWWIWGEENLKQMQQGVEGKFDLFNRDFFIFNANRIEEMFATRYSHQHNFSISNGGEKSSYRLSLGFADNQGNLATAYDGQKQFNARFNYDYHLSDRLKMESSISVINANTSQPSRGLGNILYSYDMPFFPAKNPYGQWFAPFNGIDGGAIKNSAATTSDAGRYDKKSLTGRLDLKATYEIGNGFSLEGLASVQNERYTDESYVVPVQLYDWYGNPTNNAYKTDGTHNGYGAKAYSSYYNYYQALLRYDKTLKEMHNISVMAGINAEKTSSQWISVGRLGFEDLGVYDISAASTDTQTNDGFKNQNGRYSYLTRLNYNYDEKYIVEFTGRRDGNSRFARGYKFKNFGSAQLGWVFSSEDFLSPIDHILNFGKVRGSYATTGNEANGLGTFDYLSLVNIGTGVLGQPTAQQTATSLKNNGLISYTRTWERVTQKNIGIDLGFFNNRLTTSFDLYEKDNIGMLIDVTYPSVLGGRAPKTNNGNFNTKGWEFVIGWKDNKKDFRYNVSFNIGDAKTLVSNVEGADNYKAGRNGIVNGYPWRPWFVYKTDGYFRNQEEVDAYYQAYGDSEDLSAFPQNNQAVALRPGDTKKVDVAGTGNITDIGNEESSLVYAGDGAPHYTFGFNLGGAWKGLDFNAFLQGHLEQNILRTGYMAYPFSRVWTNQNPTFLGKTWTEENPDAKYPRLTVNHNRAGWNYANNDFMLQNSRYIRLKSLIVGYTLPQTMIEKLSLSKVRVYFSGNDLWEATAIKDGFDPETGENATDGDNAGYPFARTWSFGVNIGF</sequence>
<proteinExistence type="inferred from homology"/>
<evidence type="ECO:0000313" key="11">
    <source>
        <dbReference type="EMBL" id="MFB9213451.1"/>
    </source>
</evidence>
<dbReference type="Proteomes" id="UP001589654">
    <property type="component" value="Unassembled WGS sequence"/>
</dbReference>
<dbReference type="EMBL" id="JBHMEW010000068">
    <property type="protein sequence ID" value="MFB9213451.1"/>
    <property type="molecule type" value="Genomic_DNA"/>
</dbReference>
<evidence type="ECO:0000256" key="6">
    <source>
        <dbReference type="ARBA" id="ARBA00023136"/>
    </source>
</evidence>
<dbReference type="PANTHER" id="PTHR30069:SF29">
    <property type="entry name" value="HEMOGLOBIN AND HEMOGLOBIN-HAPTOGLOBIN-BINDING PROTEIN 1-RELATED"/>
    <property type="match status" value="1"/>
</dbReference>
<evidence type="ECO:0000256" key="8">
    <source>
        <dbReference type="PROSITE-ProRule" id="PRU01360"/>
    </source>
</evidence>
<dbReference type="SUPFAM" id="SSF49464">
    <property type="entry name" value="Carboxypeptidase regulatory domain-like"/>
    <property type="match status" value="1"/>
</dbReference>
<feature type="domain" description="TonB-dependent receptor plug" evidence="10">
    <location>
        <begin position="142"/>
        <end position="250"/>
    </location>
</feature>
<dbReference type="InterPro" id="IPR036942">
    <property type="entry name" value="Beta-barrel_TonB_sf"/>
</dbReference>
<comment type="similarity">
    <text evidence="8">Belongs to the TonB-dependent receptor family.</text>
</comment>
<dbReference type="InterPro" id="IPR023996">
    <property type="entry name" value="TonB-dep_OMP_SusC/RagA"/>
</dbReference>
<evidence type="ECO:0000256" key="3">
    <source>
        <dbReference type="ARBA" id="ARBA00022452"/>
    </source>
</evidence>
<evidence type="ECO:0000256" key="9">
    <source>
        <dbReference type="SAM" id="SignalP"/>
    </source>
</evidence>
<comment type="subcellular location">
    <subcellularLocation>
        <location evidence="1 8">Cell outer membrane</location>
        <topology evidence="1 8">Multi-pass membrane protein</topology>
    </subcellularLocation>
</comment>
<dbReference type="NCBIfam" id="TIGR04057">
    <property type="entry name" value="SusC_RagA_signa"/>
    <property type="match status" value="1"/>
</dbReference>
<keyword evidence="4 8" id="KW-0812">Transmembrane</keyword>
<reference evidence="11 12" key="1">
    <citation type="submission" date="2024-09" db="EMBL/GenBank/DDBJ databases">
        <authorList>
            <person name="Sun Q."/>
            <person name="Mori K."/>
        </authorList>
    </citation>
    <scope>NUCLEOTIDE SEQUENCE [LARGE SCALE GENOMIC DNA]</scope>
    <source>
        <strain evidence="11 12">CECT 7682</strain>
    </source>
</reference>
<dbReference type="InterPro" id="IPR037066">
    <property type="entry name" value="Plug_dom_sf"/>
</dbReference>
<dbReference type="SUPFAM" id="SSF56935">
    <property type="entry name" value="Porins"/>
    <property type="match status" value="1"/>
</dbReference>
<evidence type="ECO:0000256" key="7">
    <source>
        <dbReference type="ARBA" id="ARBA00023237"/>
    </source>
</evidence>
<dbReference type="Gene3D" id="2.170.130.10">
    <property type="entry name" value="TonB-dependent receptor, plug domain"/>
    <property type="match status" value="1"/>
</dbReference>
<keyword evidence="6 8" id="KW-0472">Membrane</keyword>